<evidence type="ECO:0000313" key="1">
    <source>
        <dbReference type="EMBL" id="CUG92950.1"/>
    </source>
</evidence>
<dbReference type="Proteomes" id="UP000051952">
    <property type="component" value="Unassembled WGS sequence"/>
</dbReference>
<keyword evidence="2" id="KW-1185">Reference proteome</keyword>
<organism evidence="1 2">
    <name type="scientific">Bodo saltans</name>
    <name type="common">Flagellated protozoan</name>
    <dbReference type="NCBI Taxonomy" id="75058"/>
    <lineage>
        <taxon>Eukaryota</taxon>
        <taxon>Discoba</taxon>
        <taxon>Euglenozoa</taxon>
        <taxon>Kinetoplastea</taxon>
        <taxon>Metakinetoplastina</taxon>
        <taxon>Eubodonida</taxon>
        <taxon>Bodonidae</taxon>
        <taxon>Bodo</taxon>
    </lineage>
</organism>
<name>A0A0S4JU96_BODSA</name>
<proteinExistence type="predicted"/>
<protein>
    <submittedName>
        <fullName evidence="1">Uncharacterized protein</fullName>
    </submittedName>
</protein>
<sequence length="148" mass="17507">MQKNNFGKWKGGKDTAWLFRHTFWCFMRSLQRRKALWAHSAFLLFVSYLKTNPSNQQKTHKPFNKKIKTRNKNVDSSFFPREPSTKFVILALSIKFLKQIVEKHNEESGGKNLKNRACKDCHKILSTHYHKEKEEKTSVTFGERFNGL</sequence>
<evidence type="ECO:0000313" key="2">
    <source>
        <dbReference type="Proteomes" id="UP000051952"/>
    </source>
</evidence>
<accession>A0A0S4JU96</accession>
<reference evidence="2" key="1">
    <citation type="submission" date="2015-09" db="EMBL/GenBank/DDBJ databases">
        <authorList>
            <consortium name="Pathogen Informatics"/>
        </authorList>
    </citation>
    <scope>NUCLEOTIDE SEQUENCE [LARGE SCALE GENOMIC DNA]</scope>
    <source>
        <strain evidence="2">Lake Konstanz</strain>
    </source>
</reference>
<dbReference type="EMBL" id="CYKH01002097">
    <property type="protein sequence ID" value="CUG92950.1"/>
    <property type="molecule type" value="Genomic_DNA"/>
</dbReference>
<gene>
    <name evidence="1" type="ORF">BSAL_39980</name>
</gene>
<dbReference type="VEuPathDB" id="TriTrypDB:BSAL_39980"/>
<dbReference type="AlphaFoldDB" id="A0A0S4JU96"/>